<evidence type="ECO:0000313" key="11">
    <source>
        <dbReference type="EMBL" id="RLL07942.1"/>
    </source>
</evidence>
<dbReference type="EC" id="1.1.1.44" evidence="5 9"/>
<feature type="domain" description="6-phosphogluconate dehydrogenase C-terminal" evidence="10">
    <location>
        <begin position="179"/>
        <end position="468"/>
    </location>
</feature>
<evidence type="ECO:0000256" key="2">
    <source>
        <dbReference type="ARBA" id="ARBA00011738"/>
    </source>
</evidence>
<evidence type="ECO:0000256" key="1">
    <source>
        <dbReference type="ARBA" id="ARBA00008419"/>
    </source>
</evidence>
<keyword evidence="4 9" id="KW-0311">Gluconate utilization</keyword>
<dbReference type="InterPro" id="IPR013328">
    <property type="entry name" value="6PGD_dom2"/>
</dbReference>
<dbReference type="SUPFAM" id="SSF51735">
    <property type="entry name" value="NAD(P)-binding Rossmann-fold domains"/>
    <property type="match status" value="1"/>
</dbReference>
<comment type="similarity">
    <text evidence="1 5 9">Belongs to the 6-phosphogluconate dehydrogenase family.</text>
</comment>
<dbReference type="InterPro" id="IPR006113">
    <property type="entry name" value="6PGDH_Gnd/GntZ"/>
</dbReference>
<organism evidence="11 12">
    <name type="scientific">Anaerotruncus massiliensis</name>
    <name type="common">ex Liu et al. 2021</name>
    <dbReference type="NCBI Taxonomy" id="2321404"/>
    <lineage>
        <taxon>Bacteria</taxon>
        <taxon>Bacillati</taxon>
        <taxon>Bacillota</taxon>
        <taxon>Clostridia</taxon>
        <taxon>Eubacteriales</taxon>
        <taxon>Oscillospiraceae</taxon>
        <taxon>Anaerotruncus</taxon>
    </lineage>
</organism>
<feature type="binding site" description="in other chain" evidence="7">
    <location>
        <begin position="129"/>
        <end position="131"/>
    </location>
    <ligand>
        <name>substrate</name>
        <note>ligand shared between dimeric partners</note>
    </ligand>
</feature>
<dbReference type="FunFam" id="1.10.1040.10:FF:000002">
    <property type="entry name" value="6-phosphogluconate dehydrogenase, decarboxylating"/>
    <property type="match status" value="1"/>
</dbReference>
<feature type="binding site" evidence="8">
    <location>
        <begin position="11"/>
        <end position="16"/>
    </location>
    <ligand>
        <name>NADP(+)</name>
        <dbReference type="ChEBI" id="CHEBI:58349"/>
    </ligand>
</feature>
<keyword evidence="5 9" id="KW-0570">Pentose shunt</keyword>
<dbReference type="InterPro" id="IPR006115">
    <property type="entry name" value="6PGDH_NADP-bd"/>
</dbReference>
<keyword evidence="12" id="KW-1185">Reference proteome</keyword>
<keyword evidence="3 5" id="KW-0560">Oxidoreductase</keyword>
<dbReference type="InterPro" id="IPR006184">
    <property type="entry name" value="6PGdom_BS"/>
</dbReference>
<dbReference type="GO" id="GO:0050661">
    <property type="term" value="F:NADP binding"/>
    <property type="evidence" value="ECO:0007669"/>
    <property type="project" value="InterPro"/>
</dbReference>
<reference evidence="11 12" key="1">
    <citation type="submission" date="2018-10" db="EMBL/GenBank/DDBJ databases">
        <title>Anaerotruncus faecis sp. nov., isolated from human feces.</title>
        <authorList>
            <person name="Wang Y.-J."/>
        </authorList>
    </citation>
    <scope>NUCLEOTIDE SEQUENCE [LARGE SCALE GENOMIC DNA]</scope>
    <source>
        <strain evidence="11 12">22A2-44</strain>
    </source>
</reference>
<feature type="binding site" evidence="8">
    <location>
        <begin position="34"/>
        <end position="36"/>
    </location>
    <ligand>
        <name>NADP(+)</name>
        <dbReference type="ChEBI" id="CHEBI:58349"/>
    </ligand>
</feature>
<comment type="function">
    <text evidence="5">Catalyzes the oxidative decarboxylation of 6-phosphogluconate to ribulose 5-phosphate and CO(2), with concomitant reduction of NADP to NADPH.</text>
</comment>
<comment type="caution">
    <text evidence="11">The sequence shown here is derived from an EMBL/GenBank/DDBJ whole genome shotgun (WGS) entry which is preliminary data.</text>
</comment>
<dbReference type="GO" id="GO:0006098">
    <property type="term" value="P:pentose-phosphate shunt"/>
    <property type="evidence" value="ECO:0007669"/>
    <property type="project" value="UniProtKB-UniPathway"/>
</dbReference>
<dbReference type="NCBIfam" id="TIGR00873">
    <property type="entry name" value="gnd"/>
    <property type="match status" value="1"/>
</dbReference>
<dbReference type="SMART" id="SM01350">
    <property type="entry name" value="6PGD"/>
    <property type="match status" value="1"/>
</dbReference>
<evidence type="ECO:0000256" key="7">
    <source>
        <dbReference type="PIRSR" id="PIRSR000109-2"/>
    </source>
</evidence>
<comment type="pathway">
    <text evidence="5 9">Carbohydrate degradation; pentose phosphate pathway; D-ribulose 5-phosphate from D-glucose 6-phosphate (oxidative stage): step 3/3.</text>
</comment>
<feature type="active site" description="Proton acceptor" evidence="6">
    <location>
        <position position="183"/>
    </location>
</feature>
<dbReference type="Proteomes" id="UP000276301">
    <property type="component" value="Unassembled WGS sequence"/>
</dbReference>
<comment type="catalytic activity">
    <reaction evidence="5 9">
        <text>6-phospho-D-gluconate + NADP(+) = D-ribulose 5-phosphate + CO2 + NADPH</text>
        <dbReference type="Rhea" id="RHEA:10116"/>
        <dbReference type="ChEBI" id="CHEBI:16526"/>
        <dbReference type="ChEBI" id="CHEBI:57783"/>
        <dbReference type="ChEBI" id="CHEBI:58121"/>
        <dbReference type="ChEBI" id="CHEBI:58349"/>
        <dbReference type="ChEBI" id="CHEBI:58759"/>
        <dbReference type="EC" id="1.1.1.44"/>
    </reaction>
</comment>
<dbReference type="Pfam" id="PF03446">
    <property type="entry name" value="NAD_binding_2"/>
    <property type="match status" value="1"/>
</dbReference>
<dbReference type="Gene3D" id="3.40.50.720">
    <property type="entry name" value="NAD(P)-binding Rossmann-like Domain"/>
    <property type="match status" value="1"/>
</dbReference>
<dbReference type="InterPro" id="IPR006183">
    <property type="entry name" value="Pgluconate_DH"/>
</dbReference>
<dbReference type="InterPro" id="IPR036291">
    <property type="entry name" value="NAD(P)-bd_dom_sf"/>
</dbReference>
<dbReference type="Gene3D" id="1.20.5.320">
    <property type="entry name" value="6-Phosphogluconate Dehydrogenase, domain 3"/>
    <property type="match status" value="1"/>
</dbReference>
<keyword evidence="5 9" id="KW-0521">NADP</keyword>
<feature type="binding site" description="in other chain" evidence="7">
    <location>
        <begin position="186"/>
        <end position="187"/>
    </location>
    <ligand>
        <name>substrate</name>
        <note>ligand shared between dimeric partners</note>
    </ligand>
</feature>
<name>A0A498CN97_9FIRM</name>
<evidence type="ECO:0000256" key="6">
    <source>
        <dbReference type="PIRSR" id="PIRSR000109-1"/>
    </source>
</evidence>
<dbReference type="InterPro" id="IPR006114">
    <property type="entry name" value="6PGDH_C"/>
</dbReference>
<protein>
    <recommendedName>
        <fullName evidence="5 9">6-phosphogluconate dehydrogenase, decarboxylating</fullName>
        <ecNumber evidence="5 9">1.1.1.44</ecNumber>
    </recommendedName>
</protein>
<dbReference type="GO" id="GO:0019521">
    <property type="term" value="P:D-gluconate metabolic process"/>
    <property type="evidence" value="ECO:0007669"/>
    <property type="project" value="UniProtKB-KW"/>
</dbReference>
<evidence type="ECO:0000256" key="9">
    <source>
        <dbReference type="RuleBase" id="RU000485"/>
    </source>
</evidence>
<dbReference type="AlphaFoldDB" id="A0A498CN97"/>
<evidence type="ECO:0000313" key="12">
    <source>
        <dbReference type="Proteomes" id="UP000276301"/>
    </source>
</evidence>
<feature type="binding site" evidence="7">
    <location>
        <position position="446"/>
    </location>
    <ligand>
        <name>substrate</name>
        <note>ligand shared between dimeric partners</note>
    </ligand>
</feature>
<dbReference type="Gene3D" id="1.10.1040.10">
    <property type="entry name" value="N-(1-d-carboxylethyl)-l-norvaline Dehydrogenase, domain 2"/>
    <property type="match status" value="1"/>
</dbReference>
<dbReference type="Pfam" id="PF00393">
    <property type="entry name" value="6PGD"/>
    <property type="match status" value="1"/>
</dbReference>
<dbReference type="UniPathway" id="UPA00115">
    <property type="reaction ID" value="UER00410"/>
</dbReference>
<dbReference type="PANTHER" id="PTHR11811">
    <property type="entry name" value="6-PHOSPHOGLUCONATE DEHYDROGENASE"/>
    <property type="match status" value="1"/>
</dbReference>
<feature type="binding site" evidence="8">
    <location>
        <position position="103"/>
    </location>
    <ligand>
        <name>NADP(+)</name>
        <dbReference type="ChEBI" id="CHEBI:58349"/>
    </ligand>
</feature>
<gene>
    <name evidence="11" type="primary">gndA</name>
    <name evidence="11" type="ORF">D4A47_12840</name>
</gene>
<accession>A0A498CN97</accession>
<dbReference type="EMBL" id="RCHT01000041">
    <property type="protein sequence ID" value="RLL07942.1"/>
    <property type="molecule type" value="Genomic_DNA"/>
</dbReference>
<evidence type="ECO:0000256" key="4">
    <source>
        <dbReference type="ARBA" id="ARBA00023064"/>
    </source>
</evidence>
<feature type="binding site" description="in other chain" evidence="7">
    <location>
        <position position="191"/>
    </location>
    <ligand>
        <name>substrate</name>
        <note>ligand shared between dimeric partners</note>
    </ligand>
</feature>
<dbReference type="RefSeq" id="WP_121587580.1">
    <property type="nucleotide sequence ID" value="NZ_RCHT01000041.1"/>
</dbReference>
<dbReference type="NCBIfam" id="NF006765">
    <property type="entry name" value="PRK09287.1"/>
    <property type="match status" value="1"/>
</dbReference>
<dbReference type="PRINTS" id="PR00076">
    <property type="entry name" value="6PGDHDRGNASE"/>
</dbReference>
<dbReference type="PROSITE" id="PS00461">
    <property type="entry name" value="6PGD"/>
    <property type="match status" value="1"/>
</dbReference>
<feature type="active site" description="Proton donor" evidence="6">
    <location>
        <position position="190"/>
    </location>
</feature>
<dbReference type="GO" id="GO:0004616">
    <property type="term" value="F:phosphogluconate dehydrogenase (decarboxylating) activity"/>
    <property type="evidence" value="ECO:0007669"/>
    <property type="project" value="UniProtKB-EC"/>
</dbReference>
<feature type="binding site" evidence="7">
    <location>
        <position position="452"/>
    </location>
    <ligand>
        <name>substrate</name>
        <note>ligand shared between dimeric partners</note>
    </ligand>
</feature>
<evidence type="ECO:0000259" key="10">
    <source>
        <dbReference type="SMART" id="SM01350"/>
    </source>
</evidence>
<dbReference type="SUPFAM" id="SSF48179">
    <property type="entry name" value="6-phosphogluconate dehydrogenase C-terminal domain-like"/>
    <property type="match status" value="1"/>
</dbReference>
<feature type="binding site" description="in other chain" evidence="7">
    <location>
        <position position="261"/>
    </location>
    <ligand>
        <name>substrate</name>
        <note>ligand shared between dimeric partners</note>
    </ligand>
</feature>
<dbReference type="PIRSF" id="PIRSF000109">
    <property type="entry name" value="6PGD"/>
    <property type="match status" value="1"/>
</dbReference>
<sequence>MQALFDIGMVGLSVMGRSLALNMADHGFRVAGYNRSREVTEQVMREHPHENLTPFYSLQELVAALRRPRRIMLMIQAGSPVDAVIGQLEPLLEEGDIILDGGNSFFEDTRRRQAALEKKGIVYFGVGVSGGEEGARHGPSIMPGGDEQAYPLVRPVLEAVAARAAGEPCCAYIGPDGAGHYVKMVHNGIEYADMQLIAESYLLLRHVGGFSNRELADVFARWNEGELRSFLVGITAGVFRERDDLAEGELIDRIVDSAAQKGTGRWASIEALRQGVDLSMITAACNARILSNRLEERAAAAKLLPGPEPARAGDREAFAEQVREGLYAAKIAAYAQGFALLRDASGRYGWDLRLGEIASIFRAGCIIQAAFLDDITAAYRRDPGLENLMLDEFFRARVADNQRSLRAAAGAGIASGLPLPAMTAAVSYLDAFRGAHVGANLIQAQRDWFGAHTFLRTDREGSFHHEWGKGL</sequence>
<evidence type="ECO:0000256" key="3">
    <source>
        <dbReference type="ARBA" id="ARBA00023002"/>
    </source>
</evidence>
<evidence type="ECO:0000256" key="8">
    <source>
        <dbReference type="PIRSR" id="PIRSR000109-3"/>
    </source>
</evidence>
<dbReference type="FunFam" id="3.40.50.720:FF:000007">
    <property type="entry name" value="6-phosphogluconate dehydrogenase, decarboxylating"/>
    <property type="match status" value="1"/>
</dbReference>
<feature type="binding site" evidence="8">
    <location>
        <begin position="75"/>
        <end position="77"/>
    </location>
    <ligand>
        <name>NADP(+)</name>
        <dbReference type="ChEBI" id="CHEBI:58349"/>
    </ligand>
</feature>
<proteinExistence type="inferred from homology"/>
<comment type="subunit">
    <text evidence="2 5">Homodimer.</text>
</comment>
<dbReference type="InterPro" id="IPR008927">
    <property type="entry name" value="6-PGluconate_DH-like_C_sf"/>
</dbReference>
<feature type="binding site" description="in other chain" evidence="7">
    <location>
        <position position="288"/>
    </location>
    <ligand>
        <name>substrate</name>
        <note>ligand shared between dimeric partners</note>
    </ligand>
</feature>
<feature type="binding site" description="in other chain" evidence="7">
    <location>
        <position position="103"/>
    </location>
    <ligand>
        <name>substrate</name>
        <note>ligand shared between dimeric partners</note>
    </ligand>
</feature>
<evidence type="ECO:0000256" key="5">
    <source>
        <dbReference type="PIRNR" id="PIRNR000109"/>
    </source>
</evidence>